<comment type="caution">
    <text evidence="3">The sequence shown here is derived from an EMBL/GenBank/DDBJ whole genome shotgun (WGS) entry which is preliminary data.</text>
</comment>
<evidence type="ECO:0000256" key="2">
    <source>
        <dbReference type="SAM" id="Phobius"/>
    </source>
</evidence>
<feature type="region of interest" description="Disordered" evidence="1">
    <location>
        <begin position="136"/>
        <end position="160"/>
    </location>
</feature>
<keyword evidence="2" id="KW-0472">Membrane</keyword>
<evidence type="ECO:0000313" key="4">
    <source>
        <dbReference type="Proteomes" id="UP000517252"/>
    </source>
</evidence>
<gene>
    <name evidence="3" type="ORF">TASIC1_0002072100</name>
</gene>
<dbReference type="SUPFAM" id="SSF89372">
    <property type="entry name" value="Fucose-specific lectin"/>
    <property type="match status" value="1"/>
</dbReference>
<dbReference type="EMBL" id="BLZH01000002">
    <property type="protein sequence ID" value="GFP53536.1"/>
    <property type="molecule type" value="Genomic_DNA"/>
</dbReference>
<accession>A0A6V8QP19</accession>
<reference evidence="3 4" key="1">
    <citation type="submission" date="2020-07" db="EMBL/GenBank/DDBJ databases">
        <title>Trichoderma asperellum IC-1 whole genome shotgun sequence.</title>
        <authorList>
            <person name="Kanamasa S."/>
            <person name="Takahashi H."/>
        </authorList>
    </citation>
    <scope>NUCLEOTIDE SEQUENCE [LARGE SCALE GENOMIC DNA]</scope>
    <source>
        <strain evidence="3 4">IC-1</strain>
    </source>
</reference>
<keyword evidence="2" id="KW-0812">Transmembrane</keyword>
<dbReference type="Proteomes" id="UP000517252">
    <property type="component" value="Unassembled WGS sequence"/>
</dbReference>
<evidence type="ECO:0008006" key="5">
    <source>
        <dbReference type="Google" id="ProtNLM"/>
    </source>
</evidence>
<dbReference type="OrthoDB" id="3800077at2759"/>
<proteinExistence type="predicted"/>
<feature type="transmembrane region" description="Helical" evidence="2">
    <location>
        <begin position="104"/>
        <end position="129"/>
    </location>
</feature>
<organism evidence="3 4">
    <name type="scientific">Trichoderma asperellum</name>
    <name type="common">Filamentous fungus</name>
    <dbReference type="NCBI Taxonomy" id="101201"/>
    <lineage>
        <taxon>Eukaryota</taxon>
        <taxon>Fungi</taxon>
        <taxon>Dikarya</taxon>
        <taxon>Ascomycota</taxon>
        <taxon>Pezizomycotina</taxon>
        <taxon>Sordariomycetes</taxon>
        <taxon>Hypocreomycetidae</taxon>
        <taxon>Hypocreales</taxon>
        <taxon>Hypocreaceae</taxon>
        <taxon>Trichoderma</taxon>
    </lineage>
</organism>
<evidence type="ECO:0000256" key="1">
    <source>
        <dbReference type="SAM" id="MobiDB-lite"/>
    </source>
</evidence>
<sequence>MFWLRFQRPSKVTPDCDVMSVIYDRDPCGLEVRPPEDGLEVWAPDVGGLQVSTRVQVEQALEAFRGCDDLEAVNPSSSGIARANTESFIEEIEQKQNPPNKKPWLILVLAGIALLFVIVAAVLGVVVGLRLNNNKTTPAESPQASSTTTTPPVSSSKPASAVHANSGIGVTGWWTGPSSFTIRLVYQGQDGYLRLMRYHSGDGKWSTLAIFSDARAKLGTPIAASCYNIPYYCFSPITSSDNFTQVEIFYLNDQNMIQEWYFREQDSASPSAQTFSGSGPMSPNGWKAAANTRIAAYWPSVIFQDERNQMQEAYDANLTWVQSSVGLQCRNGSTFAEVPYSVNAGRFGGDKILYQRDDQKLILEERTNLTNKLNVGAPPITLPANGAMGAFTVPRYSNSTDGAMNTYILWQDSSNALQMTWEDDDTGWRTSSTPTPLGKPDNGTGISCLTTTLWTVASLPSDYSTARCYYLVDGQIREVQYDGSNWLVIGNVQLD</sequence>
<name>A0A6V8QP19_TRIAP</name>
<keyword evidence="2" id="KW-1133">Transmembrane helix</keyword>
<dbReference type="AlphaFoldDB" id="A0A6V8QP19"/>
<protein>
    <recommendedName>
        <fullName evidence="5">Fucose-specific lectin</fullName>
    </recommendedName>
</protein>
<evidence type="ECO:0000313" key="3">
    <source>
        <dbReference type="EMBL" id="GFP53536.1"/>
    </source>
</evidence>
<dbReference type="Gene3D" id="2.120.10.70">
    <property type="entry name" value="Fucose-specific lectin"/>
    <property type="match status" value="1"/>
</dbReference>